<evidence type="ECO:0000256" key="5">
    <source>
        <dbReference type="ARBA" id="ARBA00022645"/>
    </source>
</evidence>
<dbReference type="Pfam" id="PF00905">
    <property type="entry name" value="Transpeptidase"/>
    <property type="match status" value="1"/>
</dbReference>
<dbReference type="GO" id="GO:0009252">
    <property type="term" value="P:peptidoglycan biosynthetic process"/>
    <property type="evidence" value="ECO:0007669"/>
    <property type="project" value="UniProtKB-UniPathway"/>
</dbReference>
<dbReference type="InterPro" id="IPR050396">
    <property type="entry name" value="Glycosyltr_51/Transpeptidase"/>
</dbReference>
<evidence type="ECO:0000256" key="8">
    <source>
        <dbReference type="ARBA" id="ARBA00022679"/>
    </source>
</evidence>
<feature type="domain" description="Penicillin-binding protein transpeptidase" evidence="19">
    <location>
        <begin position="784"/>
        <end position="995"/>
    </location>
</feature>
<dbReference type="GO" id="GO:0006508">
    <property type="term" value="P:proteolysis"/>
    <property type="evidence" value="ECO:0007669"/>
    <property type="project" value="UniProtKB-KW"/>
</dbReference>
<comment type="catalytic activity">
    <reaction evidence="15">
        <text>[GlcNAc-(1-&gt;4)-Mur2Ac(oyl-L-Ala-gamma-D-Glu-L-Lys-D-Ala-D-Ala)](n)-di-trans,octa-cis-undecaprenyl diphosphate + beta-D-GlcNAc-(1-&gt;4)-Mur2Ac(oyl-L-Ala-gamma-D-Glu-L-Lys-D-Ala-D-Ala)-di-trans,octa-cis-undecaprenyl diphosphate = [GlcNAc-(1-&gt;4)-Mur2Ac(oyl-L-Ala-gamma-D-Glu-L-Lys-D-Ala-D-Ala)](n+1)-di-trans,octa-cis-undecaprenyl diphosphate + di-trans,octa-cis-undecaprenyl diphosphate + H(+)</text>
        <dbReference type="Rhea" id="RHEA:23708"/>
        <dbReference type="Rhea" id="RHEA-COMP:9602"/>
        <dbReference type="Rhea" id="RHEA-COMP:9603"/>
        <dbReference type="ChEBI" id="CHEBI:15378"/>
        <dbReference type="ChEBI" id="CHEBI:58405"/>
        <dbReference type="ChEBI" id="CHEBI:60033"/>
        <dbReference type="ChEBI" id="CHEBI:78435"/>
        <dbReference type="EC" id="2.4.99.28"/>
    </reaction>
</comment>
<evidence type="ECO:0000313" key="21">
    <source>
        <dbReference type="EMBL" id="NWO24055.1"/>
    </source>
</evidence>
<dbReference type="InterPro" id="IPR012338">
    <property type="entry name" value="Beta-lactam/transpept-like"/>
</dbReference>
<dbReference type="GO" id="GO:0005886">
    <property type="term" value="C:plasma membrane"/>
    <property type="evidence" value="ECO:0007669"/>
    <property type="project" value="UniProtKB-SubCell"/>
</dbReference>
<dbReference type="UniPathway" id="UPA00219"/>
<protein>
    <recommendedName>
        <fullName evidence="4">Penicillin-binding protein 1A</fullName>
        <ecNumber evidence="14">2.4.99.28</ecNumber>
        <ecNumber evidence="3">3.4.16.4</ecNumber>
    </recommendedName>
</protein>
<dbReference type="SUPFAM" id="SSF53955">
    <property type="entry name" value="Lysozyme-like"/>
    <property type="match status" value="1"/>
</dbReference>
<evidence type="ECO:0000313" key="22">
    <source>
        <dbReference type="Proteomes" id="UP000526307"/>
    </source>
</evidence>
<evidence type="ECO:0000256" key="16">
    <source>
        <dbReference type="SAM" id="Coils"/>
    </source>
</evidence>
<dbReference type="InterPro" id="IPR023346">
    <property type="entry name" value="Lysozyme-like_dom_sf"/>
</dbReference>
<dbReference type="AlphaFoldDB" id="A0A7Y8VTJ2"/>
<evidence type="ECO:0000256" key="18">
    <source>
        <dbReference type="SAM" id="Phobius"/>
    </source>
</evidence>
<evidence type="ECO:0000256" key="10">
    <source>
        <dbReference type="ARBA" id="ARBA00022968"/>
    </source>
</evidence>
<keyword evidence="12" id="KW-0511">Multifunctional enzyme</keyword>
<dbReference type="Pfam" id="PF00912">
    <property type="entry name" value="Transgly"/>
    <property type="match status" value="1"/>
</dbReference>
<dbReference type="GO" id="GO:0046677">
    <property type="term" value="P:response to antibiotic"/>
    <property type="evidence" value="ECO:0007669"/>
    <property type="project" value="UniProtKB-KW"/>
</dbReference>
<dbReference type="GO" id="GO:0008658">
    <property type="term" value="F:penicillin binding"/>
    <property type="evidence" value="ECO:0007669"/>
    <property type="project" value="InterPro"/>
</dbReference>
<evidence type="ECO:0000256" key="11">
    <source>
        <dbReference type="ARBA" id="ARBA00023251"/>
    </source>
</evidence>
<comment type="subcellular location">
    <subcellularLocation>
        <location evidence="2">Cell membrane</location>
        <topology evidence="2">Single-pass type II membrane protein</topology>
    </subcellularLocation>
</comment>
<keyword evidence="10" id="KW-0735">Signal-anchor</keyword>
<evidence type="ECO:0000259" key="20">
    <source>
        <dbReference type="Pfam" id="PF00912"/>
    </source>
</evidence>
<evidence type="ECO:0000256" key="14">
    <source>
        <dbReference type="ARBA" id="ARBA00044770"/>
    </source>
</evidence>
<feature type="transmembrane region" description="Helical" evidence="18">
    <location>
        <begin position="211"/>
        <end position="233"/>
    </location>
</feature>
<dbReference type="Gene3D" id="1.10.3810.10">
    <property type="entry name" value="Biosynthetic peptidoglycan transglycosylase-like"/>
    <property type="match status" value="1"/>
</dbReference>
<evidence type="ECO:0000256" key="12">
    <source>
        <dbReference type="ARBA" id="ARBA00023268"/>
    </source>
</evidence>
<feature type="region of interest" description="Disordered" evidence="17">
    <location>
        <begin position="39"/>
        <end position="64"/>
    </location>
</feature>
<keyword evidence="6" id="KW-0645">Protease</keyword>
<evidence type="ECO:0000256" key="3">
    <source>
        <dbReference type="ARBA" id="ARBA00012448"/>
    </source>
</evidence>
<organism evidence="21 22">
    <name type="scientific">Mogibacterium timidum</name>
    <dbReference type="NCBI Taxonomy" id="35519"/>
    <lineage>
        <taxon>Bacteria</taxon>
        <taxon>Bacillati</taxon>
        <taxon>Bacillota</taxon>
        <taxon>Clostridia</taxon>
        <taxon>Peptostreptococcales</taxon>
        <taxon>Anaerovoracaceae</taxon>
        <taxon>Mogibacterium</taxon>
    </lineage>
</organism>
<dbReference type="SUPFAM" id="SSF56601">
    <property type="entry name" value="beta-lactamase/transpeptidase-like"/>
    <property type="match status" value="1"/>
</dbReference>
<dbReference type="RefSeq" id="WP_178978834.1">
    <property type="nucleotide sequence ID" value="NZ_JABXYR010000002.1"/>
</dbReference>
<feature type="region of interest" description="Disordered" evidence="17">
    <location>
        <begin position="1020"/>
        <end position="1093"/>
    </location>
</feature>
<keyword evidence="18" id="KW-1133">Transmembrane helix</keyword>
<evidence type="ECO:0000256" key="2">
    <source>
        <dbReference type="ARBA" id="ARBA00004401"/>
    </source>
</evidence>
<dbReference type="GO" id="GO:0009002">
    <property type="term" value="F:serine-type D-Ala-D-Ala carboxypeptidase activity"/>
    <property type="evidence" value="ECO:0007669"/>
    <property type="project" value="UniProtKB-EC"/>
</dbReference>
<feature type="domain" description="Glycosyl transferase family 51" evidence="20">
    <location>
        <begin position="256"/>
        <end position="420"/>
    </location>
</feature>
<evidence type="ECO:0000256" key="1">
    <source>
        <dbReference type="ARBA" id="ARBA00002624"/>
    </source>
</evidence>
<accession>A0A7Y8VTJ2</accession>
<keyword evidence="11" id="KW-0046">Antibiotic resistance</keyword>
<reference evidence="21 22" key="1">
    <citation type="submission" date="2020-06" db="EMBL/GenBank/DDBJ databases">
        <title>Mogibacterium timidum strain W9173 genomic sequence.</title>
        <authorList>
            <person name="Wade W.G."/>
            <person name="Johnston C.D."/>
            <person name="Chen T."/>
            <person name="Dewhirst F.E."/>
        </authorList>
    </citation>
    <scope>NUCLEOTIDE SEQUENCE [LARGE SCALE GENOMIC DNA]</scope>
    <source>
        <strain evidence="21 22">W9173</strain>
    </source>
</reference>
<comment type="catalytic activity">
    <reaction evidence="13">
        <text>Preferential cleavage: (Ac)2-L-Lys-D-Ala-|-D-Ala. Also transpeptidation of peptidyl-alanyl moieties that are N-acyl substituents of D-alanine.</text>
        <dbReference type="EC" id="3.4.16.4"/>
    </reaction>
</comment>
<keyword evidence="16" id="KW-0175">Coiled coil</keyword>
<sequence>MEKNSTNIQILIKRLKNGERLSPEEMRVVAHHMAQLQFEKKQHEKRMQAAAHSSDKPKGPSFHEQVAKAEAEAKKNRLRNNLEKHSAKHAAREDAELYGRVHAVNERNKPSFHEQVAKAEADAAKRDKSIKKRAKEEKKLLKEERKAMLNGDRTGFSLKRDLRHPAAFIKRIFTKPNPYYTPGADAFVVVAGKKIKNKARTLSIKYTIRNLVVMMVAMILMFSIYAATVIAFAPKIDPNKIYDQISTNSVIYDDNGTRIDSVSSGESRTIIKYKDIPKHTVDAFVALEDKTFWKHHGFNWKRMIGAIASSFGRGNIRGTSTLTQQLARNVYLPNIKSQRSARRKILEMYYASKIEHTLSKKEIFAAYVNSIYFGYGNYGIENASKTYFSKDVSQLTLKESAALAAMPQSPDTYALIQNADSPVASQSTSTPIKIDGKSYIANDISKPRRQIALKLMADQGYITRAEYEENAASNLADFLNPSLNAGRETDTSYFTDYMVEQIIKDLMKKYKLDYQSAHDMVYNGGLKIYSTMDSKAQKAVEAGFKEGNYFPSLTGLKKDSAGNIVSDKGVITLYAYNNMLQDGKFKLADGEYKKNNDGSLTIYKNKRLNIYKTSTANGSDYSLEFKPSYVVENGSLYIIPGGFINIPTESKTLDKNGNLKISAKFIKKNSKLITSDDGAPTFTDKLYTLQDKVIQPQGAMVITEVGTGKVKAMIGGRGVSGKKLFNRAVNARQPGSSIKPLAIYSASLQRSYELAESGQPFPLTDPGNDKQGTKYYGDYLTASSVIVDEPIKFNGKVWPKNSNNRYSGPMTMRRGMQTSTNVVAVKLYEQLGSDYSASMVEKYGISTLNKTPNGDLNPASLALGGLSKGISPYEMAEAYATFPNGGVRVENRVYTKVVDRDGRTILSTEKKQHKVLDEGVAYIMVTMLKSVVNGGTGTNAAISGVEVGGKTGTTDAKYDIWFDGITPKYAASLWIGTDVNIPLTSSSVAAARLWSRIMSNVPNVRKGSYKPAPSNIVRKNGEYFTKGTEGGLGKSPLDESEESEIIEEEQEVTEQDQNDNNNQAAQNNQAQQPQQGQQPNNSGNNGSGNPAGG</sequence>
<gene>
    <name evidence="21" type="ORF">HW270_08345</name>
</gene>
<comment type="caution">
    <text evidence="21">The sequence shown here is derived from an EMBL/GenBank/DDBJ whole genome shotgun (WGS) entry which is preliminary data.</text>
</comment>
<keyword evidence="7" id="KW-0328">Glycosyltransferase</keyword>
<proteinExistence type="predicted"/>
<evidence type="ECO:0000256" key="17">
    <source>
        <dbReference type="SAM" id="MobiDB-lite"/>
    </source>
</evidence>
<name>A0A7Y8VTJ2_9FIRM</name>
<dbReference type="Gene3D" id="3.40.710.10">
    <property type="entry name" value="DD-peptidase/beta-lactamase superfamily"/>
    <property type="match status" value="3"/>
</dbReference>
<keyword evidence="18" id="KW-0812">Transmembrane</keyword>
<dbReference type="InterPro" id="IPR001460">
    <property type="entry name" value="PCN-bd_Tpept"/>
</dbReference>
<feature type="compositionally biased region" description="Basic and acidic residues" evidence="17">
    <location>
        <begin position="39"/>
        <end position="58"/>
    </location>
</feature>
<keyword evidence="5" id="KW-0121">Carboxypeptidase</keyword>
<feature type="compositionally biased region" description="Acidic residues" evidence="17">
    <location>
        <begin position="1038"/>
        <end position="1057"/>
    </location>
</feature>
<dbReference type="EMBL" id="JABXYR010000002">
    <property type="protein sequence ID" value="NWO24055.1"/>
    <property type="molecule type" value="Genomic_DNA"/>
</dbReference>
<evidence type="ECO:0000259" key="19">
    <source>
        <dbReference type="Pfam" id="PF00905"/>
    </source>
</evidence>
<dbReference type="GO" id="GO:0008955">
    <property type="term" value="F:peptidoglycan glycosyltransferase activity"/>
    <property type="evidence" value="ECO:0007669"/>
    <property type="project" value="UniProtKB-EC"/>
</dbReference>
<comment type="function">
    <text evidence="1">Cell wall formation. Synthesis of cross-linked peptidoglycan from the lipid intermediates. The enzyme has a penicillin-insensitive transglycosylase N-terminal domain (formation of linear glycan strands) and a penicillin-sensitive transpeptidase C-terminal domain (cross-linking of the peptide subunits).</text>
</comment>
<feature type="compositionally biased region" description="Low complexity" evidence="17">
    <location>
        <begin position="1058"/>
        <end position="1084"/>
    </location>
</feature>
<evidence type="ECO:0000256" key="7">
    <source>
        <dbReference type="ARBA" id="ARBA00022676"/>
    </source>
</evidence>
<dbReference type="PANTHER" id="PTHR32282:SF33">
    <property type="entry name" value="PEPTIDOGLYCAN GLYCOSYLTRANSFERASE"/>
    <property type="match status" value="1"/>
</dbReference>
<evidence type="ECO:0000256" key="15">
    <source>
        <dbReference type="ARBA" id="ARBA00049902"/>
    </source>
</evidence>
<keyword evidence="22" id="KW-1185">Reference proteome</keyword>
<dbReference type="Proteomes" id="UP000526307">
    <property type="component" value="Unassembled WGS sequence"/>
</dbReference>
<evidence type="ECO:0000256" key="6">
    <source>
        <dbReference type="ARBA" id="ARBA00022670"/>
    </source>
</evidence>
<dbReference type="InterPro" id="IPR001264">
    <property type="entry name" value="Glyco_trans_51"/>
</dbReference>
<keyword evidence="18" id="KW-0472">Membrane</keyword>
<evidence type="ECO:0000256" key="13">
    <source>
        <dbReference type="ARBA" id="ARBA00034000"/>
    </source>
</evidence>
<evidence type="ECO:0000256" key="4">
    <source>
        <dbReference type="ARBA" id="ARBA00018638"/>
    </source>
</evidence>
<dbReference type="EC" id="3.4.16.4" evidence="3"/>
<feature type="coiled-coil region" evidence="16">
    <location>
        <begin position="124"/>
        <end position="151"/>
    </location>
</feature>
<dbReference type="PANTHER" id="PTHR32282">
    <property type="entry name" value="BINDING PROTEIN TRANSPEPTIDASE, PUTATIVE-RELATED"/>
    <property type="match status" value="1"/>
</dbReference>
<dbReference type="EC" id="2.4.99.28" evidence="14"/>
<evidence type="ECO:0000256" key="9">
    <source>
        <dbReference type="ARBA" id="ARBA00022801"/>
    </source>
</evidence>
<dbReference type="InterPro" id="IPR036950">
    <property type="entry name" value="PBP_transglycosylase"/>
</dbReference>
<keyword evidence="8" id="KW-0808">Transferase</keyword>
<keyword evidence="9" id="KW-0378">Hydrolase</keyword>